<feature type="chain" id="PRO_5004913257" description="ABC transporter substrate-binding protein" evidence="1">
    <location>
        <begin position="25"/>
        <end position="305"/>
    </location>
</feature>
<feature type="signal peptide" evidence="1">
    <location>
        <begin position="1"/>
        <end position="24"/>
    </location>
</feature>
<evidence type="ECO:0000256" key="1">
    <source>
        <dbReference type="SAM" id="SignalP"/>
    </source>
</evidence>
<dbReference type="RefSeq" id="WP_025281063.1">
    <property type="nucleotide sequence ID" value="NZ_CP007268.1"/>
</dbReference>
<dbReference type="AlphaFoldDB" id="W8KLJ5"/>
<dbReference type="Pfam" id="PF04392">
    <property type="entry name" value="ABC_sub_bind"/>
    <property type="match status" value="1"/>
</dbReference>
<keyword evidence="3" id="KW-1185">Reference proteome</keyword>
<evidence type="ECO:0000313" key="3">
    <source>
        <dbReference type="Proteomes" id="UP000019442"/>
    </source>
</evidence>
<name>W8KLJ5_9GAMM</name>
<reference evidence="3" key="2">
    <citation type="submission" date="2014-02" db="EMBL/GenBank/DDBJ databases">
        <title>Draft Genome Sequence of extremely halophilic bacteria Halorhodospira halochloris.</title>
        <authorList>
            <person name="Singh K.S."/>
        </authorList>
    </citation>
    <scope>NUCLEOTIDE SEQUENCE [LARGE SCALE GENOMIC DNA]</scope>
    <source>
        <strain evidence="3">A</strain>
    </source>
</reference>
<evidence type="ECO:0008006" key="4">
    <source>
        <dbReference type="Google" id="ProtNLM"/>
    </source>
</evidence>
<dbReference type="OrthoDB" id="9178917at2"/>
<organism evidence="2 3">
    <name type="scientific">Ectothiorhodospira haloalkaliphila</name>
    <dbReference type="NCBI Taxonomy" id="421628"/>
    <lineage>
        <taxon>Bacteria</taxon>
        <taxon>Pseudomonadati</taxon>
        <taxon>Pseudomonadota</taxon>
        <taxon>Gammaproteobacteria</taxon>
        <taxon>Chromatiales</taxon>
        <taxon>Ectothiorhodospiraceae</taxon>
        <taxon>Ectothiorhodospira</taxon>
    </lineage>
</organism>
<sequence length="305" mass="33796">MTRIARPHRFILALALLLAGPSLPVPGVAGDGPDWERILFLASEDSHPHQSVFEQLRDIPQQQLVYAALDQPDAGAWLSTWDCDRCLVITSGTRSLNRALPALSKARILSITLPRQAFDLAIHTHGDTERLAAIFMDIPMERRLAITRERIPSINRIAVIEGPAPRLPVEAGSGLESRGPAGIQRFISYQENDLIGTFAHASEQADAILTVPDRRVYNPRTIVSIVMTTYRHRTPLIAHSESLLRAGALISIHATPEQLGKEAAMLLKQLESGQSQWSAQRRHTERHEVAINPYVARSLRIQVAP</sequence>
<dbReference type="InterPro" id="IPR007487">
    <property type="entry name" value="ABC_transpt-TYRBP-like"/>
</dbReference>
<evidence type="ECO:0000313" key="2">
    <source>
        <dbReference type="EMBL" id="AHK80629.1"/>
    </source>
</evidence>
<dbReference type="Gene3D" id="3.40.50.2300">
    <property type="match status" value="1"/>
</dbReference>
<dbReference type="EMBL" id="CP007268">
    <property type="protein sequence ID" value="AHK80629.1"/>
    <property type="molecule type" value="Genomic_DNA"/>
</dbReference>
<dbReference type="Proteomes" id="UP000019442">
    <property type="component" value="Chromosome"/>
</dbReference>
<protein>
    <recommendedName>
        <fullName evidence="4">ABC transporter substrate-binding protein</fullName>
    </recommendedName>
</protein>
<proteinExistence type="predicted"/>
<keyword evidence="1" id="KW-0732">Signal</keyword>
<dbReference type="HOGENOM" id="CLU_058196_4_1_6"/>
<reference evidence="2 3" key="1">
    <citation type="journal article" date="2014" name="J Genomics">
        <title>Draft Genome Sequence of the Extremely Halophilic Phototrophic Purple Sulfur Bacterium Halorhodospira halochloris.</title>
        <authorList>
            <person name="Singh K.S."/>
            <person name="Kirksey J."/>
            <person name="Hoff W.D."/>
            <person name="Deole R."/>
        </authorList>
    </citation>
    <scope>NUCLEOTIDE SEQUENCE [LARGE SCALE GENOMIC DNA]</scope>
    <source>
        <strain evidence="2 3">A</strain>
    </source>
</reference>
<dbReference type="PANTHER" id="PTHR35271:SF1">
    <property type="entry name" value="ABC TRANSPORTER, SUBSTRATE-BINDING LIPOPROTEIN"/>
    <property type="match status" value="1"/>
</dbReference>
<dbReference type="PANTHER" id="PTHR35271">
    <property type="entry name" value="ABC TRANSPORTER, SUBSTRATE-BINDING LIPOPROTEIN-RELATED"/>
    <property type="match status" value="1"/>
</dbReference>
<dbReference type="KEGG" id="hhc:M911_05270"/>
<gene>
    <name evidence="2" type="ORF">M911_05270</name>
</gene>
<accession>W8KLJ5</accession>